<dbReference type="PANTHER" id="PTHR43685">
    <property type="entry name" value="GLYCOSYLTRANSFERASE"/>
    <property type="match status" value="1"/>
</dbReference>
<dbReference type="PANTHER" id="PTHR43685:SF11">
    <property type="entry name" value="GLYCOSYLTRANSFERASE TAGX-RELATED"/>
    <property type="match status" value="1"/>
</dbReference>
<evidence type="ECO:0000313" key="3">
    <source>
        <dbReference type="Proteomes" id="UP000318801"/>
    </source>
</evidence>
<dbReference type="OrthoDB" id="9807795at2"/>
<sequence length="336" mass="37076">MEDLVVKNHAPIASIVVPAFNAAVTIRETIASLLDQTFTDFEIIVVDDGSTDMTAATVKRYADPRIRLISQPNRGLAGAHNTGIAAARGVYIGFCDADDLWLPEKLELHIRHLEENPDVGISFSGSSLIDCDGKAVGIKQSPKLKNITAADVFCRNPIGNGSAAVIRAEALEGFAYRPVGEVERDWWFDENFRQSDDIEGWLRFILTQDWRIEGIPGHLTLYRIHIGGLSANVEKQFKTWLAMRDKMARIAPELVARHGERAAAYQLRYLARRCVSMRQGRKAFSLALRSLAKSPRPFIEEPVKSTVTLAAAAFIALAGETIYSNVESRLLGGSNV</sequence>
<evidence type="ECO:0000259" key="1">
    <source>
        <dbReference type="Pfam" id="PF00535"/>
    </source>
</evidence>
<dbReference type="CDD" id="cd00761">
    <property type="entry name" value="Glyco_tranf_GTA_type"/>
    <property type="match status" value="1"/>
</dbReference>
<comment type="caution">
    <text evidence="2">The sequence shown here is derived from an EMBL/GenBank/DDBJ whole genome shotgun (WGS) entry which is preliminary data.</text>
</comment>
<organism evidence="2 3">
    <name type="scientific">Martelella alba</name>
    <dbReference type="NCBI Taxonomy" id="2590451"/>
    <lineage>
        <taxon>Bacteria</taxon>
        <taxon>Pseudomonadati</taxon>
        <taxon>Pseudomonadota</taxon>
        <taxon>Alphaproteobacteria</taxon>
        <taxon>Hyphomicrobiales</taxon>
        <taxon>Aurantimonadaceae</taxon>
        <taxon>Martelella</taxon>
    </lineage>
</organism>
<proteinExistence type="predicted"/>
<dbReference type="InterPro" id="IPR050834">
    <property type="entry name" value="Glycosyltransf_2"/>
</dbReference>
<dbReference type="AlphaFoldDB" id="A0A506UEK5"/>
<feature type="domain" description="Glycosyltransferase 2-like" evidence="1">
    <location>
        <begin position="14"/>
        <end position="171"/>
    </location>
</feature>
<dbReference type="InterPro" id="IPR001173">
    <property type="entry name" value="Glyco_trans_2-like"/>
</dbReference>
<gene>
    <name evidence="2" type="ORF">FJU08_03535</name>
</gene>
<name>A0A506UEK5_9HYPH</name>
<dbReference type="SUPFAM" id="SSF53448">
    <property type="entry name" value="Nucleotide-diphospho-sugar transferases"/>
    <property type="match status" value="1"/>
</dbReference>
<reference evidence="2 3" key="1">
    <citation type="submission" date="2019-06" db="EMBL/GenBank/DDBJ databases">
        <authorList>
            <person name="Li M."/>
        </authorList>
    </citation>
    <scope>NUCLEOTIDE SEQUENCE [LARGE SCALE GENOMIC DNA]</scope>
    <source>
        <strain evidence="2 3">BGMRC2036</strain>
    </source>
</reference>
<dbReference type="Proteomes" id="UP000318801">
    <property type="component" value="Unassembled WGS sequence"/>
</dbReference>
<keyword evidence="2" id="KW-0808">Transferase</keyword>
<keyword evidence="3" id="KW-1185">Reference proteome</keyword>
<dbReference type="Gene3D" id="3.90.550.10">
    <property type="entry name" value="Spore Coat Polysaccharide Biosynthesis Protein SpsA, Chain A"/>
    <property type="match status" value="1"/>
</dbReference>
<dbReference type="InterPro" id="IPR029044">
    <property type="entry name" value="Nucleotide-diphossugar_trans"/>
</dbReference>
<dbReference type="Pfam" id="PF00535">
    <property type="entry name" value="Glycos_transf_2"/>
    <property type="match status" value="1"/>
</dbReference>
<dbReference type="GO" id="GO:0016740">
    <property type="term" value="F:transferase activity"/>
    <property type="evidence" value="ECO:0007669"/>
    <property type="project" value="UniProtKB-KW"/>
</dbReference>
<evidence type="ECO:0000313" key="2">
    <source>
        <dbReference type="EMBL" id="TPW32098.1"/>
    </source>
</evidence>
<protein>
    <submittedName>
        <fullName evidence="2">Glycosyltransferase family 2 protein</fullName>
    </submittedName>
</protein>
<accession>A0A506UEK5</accession>
<dbReference type="EMBL" id="VHLG01000002">
    <property type="protein sequence ID" value="TPW32098.1"/>
    <property type="molecule type" value="Genomic_DNA"/>
</dbReference>